<keyword evidence="1" id="KW-0812">Transmembrane</keyword>
<dbReference type="Proteomes" id="UP000242637">
    <property type="component" value="Chromosome 1"/>
</dbReference>
<protein>
    <submittedName>
        <fullName evidence="2">Flp pilus assembly protein TadB</fullName>
    </submittedName>
</protein>
<keyword evidence="1" id="KW-1133">Transmembrane helix</keyword>
<dbReference type="PANTHER" id="PTHR35007">
    <property type="entry name" value="INTEGRAL MEMBRANE PROTEIN-RELATED"/>
    <property type="match status" value="1"/>
</dbReference>
<dbReference type="PANTHER" id="PTHR35007:SF4">
    <property type="entry name" value="CONSERVED TRANSMEMBRANE PROTEIN-RELATED"/>
    <property type="match status" value="1"/>
</dbReference>
<dbReference type="EMBL" id="LT906453">
    <property type="protein sequence ID" value="SNV19125.1"/>
    <property type="molecule type" value="Genomic_DNA"/>
</dbReference>
<evidence type="ECO:0000256" key="1">
    <source>
        <dbReference type="SAM" id="Phobius"/>
    </source>
</evidence>
<feature type="transmembrane region" description="Helical" evidence="1">
    <location>
        <begin position="62"/>
        <end position="88"/>
    </location>
</feature>
<dbReference type="AlphaFoldDB" id="A0A239VAF2"/>
<dbReference type="GO" id="GO:0005886">
    <property type="term" value="C:plasma membrane"/>
    <property type="evidence" value="ECO:0007669"/>
    <property type="project" value="UniProtKB-SubCell"/>
</dbReference>
<accession>A0A239VAF2</accession>
<proteinExistence type="predicted"/>
<keyword evidence="1" id="KW-0472">Membrane</keyword>
<dbReference type="STRING" id="1121387.GCA_000429885_01730"/>
<evidence type="ECO:0000313" key="3">
    <source>
        <dbReference type="Proteomes" id="UP000242637"/>
    </source>
</evidence>
<sequence>MGEGLAAGWSEAARRINNPELALLARAWSLSEETGTPLAEAAHTATRVLRDRRDQRERTRSAIAGAKATMTLLTLLPATGPLLGLLLGVDLLHVYSTNPLVWAALAAGIILILIGRTWVNHLITHTLAGPVLT</sequence>
<dbReference type="KEGG" id="dco:SAMEA4475696_0633"/>
<gene>
    <name evidence="2" type="ORF">SAMEA4475696_00633</name>
</gene>
<feature type="transmembrane region" description="Helical" evidence="1">
    <location>
        <begin position="100"/>
        <end position="119"/>
    </location>
</feature>
<evidence type="ECO:0000313" key="2">
    <source>
        <dbReference type="EMBL" id="SNV19125.1"/>
    </source>
</evidence>
<keyword evidence="3" id="KW-1185">Reference proteome</keyword>
<organism evidence="2 3">
    <name type="scientific">Dermatophilus congolensis</name>
    <dbReference type="NCBI Taxonomy" id="1863"/>
    <lineage>
        <taxon>Bacteria</taxon>
        <taxon>Bacillati</taxon>
        <taxon>Actinomycetota</taxon>
        <taxon>Actinomycetes</taxon>
        <taxon>Micrococcales</taxon>
        <taxon>Dermatophilaceae</taxon>
        <taxon>Dermatophilus</taxon>
    </lineage>
</organism>
<name>A0A239VAF2_9MICO</name>
<reference evidence="2 3" key="1">
    <citation type="submission" date="2017-06" db="EMBL/GenBank/DDBJ databases">
        <authorList>
            <consortium name="Pathogen Informatics"/>
        </authorList>
    </citation>
    <scope>NUCLEOTIDE SEQUENCE [LARGE SCALE GENOMIC DNA]</scope>
    <source>
        <strain evidence="2 3">NCTC13039</strain>
    </source>
</reference>